<organism evidence="2 3">
    <name type="scientific">Galerina marginata (strain CBS 339.88)</name>
    <dbReference type="NCBI Taxonomy" id="685588"/>
    <lineage>
        <taxon>Eukaryota</taxon>
        <taxon>Fungi</taxon>
        <taxon>Dikarya</taxon>
        <taxon>Basidiomycota</taxon>
        <taxon>Agaricomycotina</taxon>
        <taxon>Agaricomycetes</taxon>
        <taxon>Agaricomycetidae</taxon>
        <taxon>Agaricales</taxon>
        <taxon>Agaricineae</taxon>
        <taxon>Strophariaceae</taxon>
        <taxon>Galerina</taxon>
    </lineage>
</organism>
<accession>A0A067SAB1</accession>
<evidence type="ECO:0000256" key="1">
    <source>
        <dbReference type="SAM" id="MobiDB-lite"/>
    </source>
</evidence>
<evidence type="ECO:0000313" key="3">
    <source>
        <dbReference type="Proteomes" id="UP000027222"/>
    </source>
</evidence>
<feature type="region of interest" description="Disordered" evidence="1">
    <location>
        <begin position="81"/>
        <end position="109"/>
    </location>
</feature>
<reference evidence="3" key="1">
    <citation type="journal article" date="2014" name="Proc. Natl. Acad. Sci. U.S.A.">
        <title>Extensive sampling of basidiomycete genomes demonstrates inadequacy of the white-rot/brown-rot paradigm for wood decay fungi.</title>
        <authorList>
            <person name="Riley R."/>
            <person name="Salamov A.A."/>
            <person name="Brown D.W."/>
            <person name="Nagy L.G."/>
            <person name="Floudas D."/>
            <person name="Held B.W."/>
            <person name="Levasseur A."/>
            <person name="Lombard V."/>
            <person name="Morin E."/>
            <person name="Otillar R."/>
            <person name="Lindquist E.A."/>
            <person name="Sun H."/>
            <person name="LaButti K.M."/>
            <person name="Schmutz J."/>
            <person name="Jabbour D."/>
            <person name="Luo H."/>
            <person name="Baker S.E."/>
            <person name="Pisabarro A.G."/>
            <person name="Walton J.D."/>
            <person name="Blanchette R.A."/>
            <person name="Henrissat B."/>
            <person name="Martin F."/>
            <person name="Cullen D."/>
            <person name="Hibbett D.S."/>
            <person name="Grigoriev I.V."/>
        </authorList>
    </citation>
    <scope>NUCLEOTIDE SEQUENCE [LARGE SCALE GENOMIC DNA]</scope>
    <source>
        <strain evidence="3">CBS 339.88</strain>
    </source>
</reference>
<evidence type="ECO:0000313" key="2">
    <source>
        <dbReference type="EMBL" id="KDR66867.1"/>
    </source>
</evidence>
<dbReference type="HOGENOM" id="CLU_1578645_0_0_1"/>
<proteinExistence type="predicted"/>
<gene>
    <name evidence="2" type="ORF">GALMADRAFT_216750</name>
</gene>
<feature type="region of interest" description="Disordered" evidence="1">
    <location>
        <begin position="1"/>
        <end position="21"/>
    </location>
</feature>
<dbReference type="EMBL" id="KL142419">
    <property type="protein sequence ID" value="KDR66867.1"/>
    <property type="molecule type" value="Genomic_DNA"/>
</dbReference>
<keyword evidence="3" id="KW-1185">Reference proteome</keyword>
<dbReference type="Proteomes" id="UP000027222">
    <property type="component" value="Unassembled WGS sequence"/>
</dbReference>
<protein>
    <submittedName>
        <fullName evidence="2">Uncharacterized protein</fullName>
    </submittedName>
</protein>
<name>A0A067SAB1_GALM3</name>
<feature type="compositionally biased region" description="Polar residues" evidence="1">
    <location>
        <begin position="86"/>
        <end position="96"/>
    </location>
</feature>
<dbReference type="AlphaFoldDB" id="A0A067SAB1"/>
<sequence length="169" mass="18493">MLACSPLTIPTPLSTQKPTPQVLAVKDEGQRWEDPTIAPEYEKQGFGNRKPSDRRQFRLLVPPPPFTLSASHAACLGRPLRLRRNTPPSTLSTQPRARTRHTGTRSGWRSGDSSYTALLALGLEHHTHYLLSTYPSHHSALMNVAALRGSSSICAFDLAQGRASGEQAT</sequence>